<gene>
    <name evidence="1" type="ordered locus">Mpe_A2818</name>
</gene>
<dbReference type="EMBL" id="CP000555">
    <property type="protein sequence ID" value="ABM95772.1"/>
    <property type="molecule type" value="Genomic_DNA"/>
</dbReference>
<organism evidence="1 2">
    <name type="scientific">Methylibium petroleiphilum (strain ATCC BAA-1232 / LMG 22953 / PM1)</name>
    <dbReference type="NCBI Taxonomy" id="420662"/>
    <lineage>
        <taxon>Bacteria</taxon>
        <taxon>Pseudomonadati</taxon>
        <taxon>Pseudomonadota</taxon>
        <taxon>Betaproteobacteria</taxon>
        <taxon>Burkholderiales</taxon>
        <taxon>Sphaerotilaceae</taxon>
        <taxon>Methylibium</taxon>
    </lineage>
</organism>
<dbReference type="HOGENOM" id="CLU_091699_1_0_4"/>
<name>A2SJN3_METPP</name>
<keyword evidence="2" id="KW-1185">Reference proteome</keyword>
<dbReference type="STRING" id="420662.Mpe_A2818"/>
<dbReference type="Pfam" id="PF11939">
    <property type="entry name" value="NiFe-hyd_HybE"/>
    <property type="match status" value="1"/>
</dbReference>
<dbReference type="KEGG" id="mpt:Mpe_A2818"/>
<dbReference type="NCBIfam" id="TIGR03993">
    <property type="entry name" value="hydrog_HybE"/>
    <property type="match status" value="1"/>
</dbReference>
<dbReference type="Proteomes" id="UP000000366">
    <property type="component" value="Chromosome"/>
</dbReference>
<dbReference type="Gene3D" id="3.30.1460.40">
    <property type="entry name" value="[NiFe]-hydrogenase assembly chaperone, HybE"/>
    <property type="match status" value="1"/>
</dbReference>
<evidence type="ECO:0000313" key="2">
    <source>
        <dbReference type="Proteomes" id="UP000000366"/>
    </source>
</evidence>
<sequence length="230" mass="24549">MQDLLVGLRPRARRSRLADRPRHVLLGSAAALAMPAVRRGCRAVHGARRHHLIMSAASSPAAALSRRVCDLVDLFRGIERDRMAGVPVLNPALQVEAVGFEPAFDPAIADPESGGDVEAVGILVTPWFMNLVTMPLERRDDVACVGVSRTRPVGSENFDFIGGHEPAFGSYAACSLFSPMFEFVDQAAAVATARAVLTTLRVPVAAVEQTPSPARRSFLLGRSSATGAVR</sequence>
<dbReference type="eggNOG" id="COG1773">
    <property type="taxonomic scope" value="Bacteria"/>
</dbReference>
<proteinExistence type="predicted"/>
<evidence type="ECO:0000313" key="1">
    <source>
        <dbReference type="EMBL" id="ABM95772.1"/>
    </source>
</evidence>
<accession>A2SJN3</accession>
<dbReference type="InterPro" id="IPR023994">
    <property type="entry name" value="NiFe-hyd_HybE"/>
</dbReference>
<dbReference type="AlphaFoldDB" id="A2SJN3"/>
<protein>
    <submittedName>
        <fullName evidence="1">Uncharacterized protein</fullName>
    </submittedName>
</protein>
<dbReference type="InterPro" id="IPR038530">
    <property type="entry name" value="NiFe-hyd_HybE_sf"/>
</dbReference>
<reference evidence="1 2" key="1">
    <citation type="journal article" date="2007" name="J. Bacteriol.">
        <title>Whole-genome analysis of the methyl tert-butyl ether-degrading beta-proteobacterium Methylibium petroleiphilum PM1.</title>
        <authorList>
            <person name="Kane S.R."/>
            <person name="Chakicherla A.Y."/>
            <person name="Chain P.S.G."/>
            <person name="Schmidt R."/>
            <person name="Shin M.W."/>
            <person name="Legler T.C."/>
            <person name="Scow K.M."/>
            <person name="Larimer F.W."/>
            <person name="Lucas S.M."/>
            <person name="Richardson P.M."/>
            <person name="Hristova K.R."/>
        </authorList>
    </citation>
    <scope>NUCLEOTIDE SEQUENCE [LARGE SCALE GENOMIC DNA]</scope>
    <source>
        <strain evidence="2">ATCC BAA-1232 / LMG 22953 / PM1</strain>
    </source>
</reference>